<keyword evidence="2" id="KW-1185">Reference proteome</keyword>
<comment type="caution">
    <text evidence="1">The sequence shown here is derived from an EMBL/GenBank/DDBJ whole genome shotgun (WGS) entry which is preliminary data.</text>
</comment>
<reference evidence="1 2" key="1">
    <citation type="submission" date="2024-01" db="EMBL/GenBank/DDBJ databases">
        <title>A draft genome for the cacao thread blight pathogen Marasmiellus scandens.</title>
        <authorList>
            <person name="Baruah I.K."/>
            <person name="Leung J."/>
            <person name="Bukari Y."/>
            <person name="Amoako-Attah I."/>
            <person name="Meinhardt L.W."/>
            <person name="Bailey B.A."/>
            <person name="Cohen S.P."/>
        </authorList>
    </citation>
    <scope>NUCLEOTIDE SEQUENCE [LARGE SCALE GENOMIC DNA]</scope>
    <source>
        <strain evidence="1 2">GH-19</strain>
    </source>
</reference>
<dbReference type="EMBL" id="JBANRG010000065">
    <property type="protein sequence ID" value="KAK7440953.1"/>
    <property type="molecule type" value="Genomic_DNA"/>
</dbReference>
<protein>
    <submittedName>
        <fullName evidence="1">Uncharacterized protein</fullName>
    </submittedName>
</protein>
<accession>A0ABR1ITR6</accession>
<dbReference type="Proteomes" id="UP001498398">
    <property type="component" value="Unassembled WGS sequence"/>
</dbReference>
<evidence type="ECO:0000313" key="1">
    <source>
        <dbReference type="EMBL" id="KAK7440953.1"/>
    </source>
</evidence>
<evidence type="ECO:0000313" key="2">
    <source>
        <dbReference type="Proteomes" id="UP001498398"/>
    </source>
</evidence>
<gene>
    <name evidence="1" type="ORF">VKT23_016730</name>
</gene>
<organism evidence="1 2">
    <name type="scientific">Marasmiellus scandens</name>
    <dbReference type="NCBI Taxonomy" id="2682957"/>
    <lineage>
        <taxon>Eukaryota</taxon>
        <taxon>Fungi</taxon>
        <taxon>Dikarya</taxon>
        <taxon>Basidiomycota</taxon>
        <taxon>Agaricomycotina</taxon>
        <taxon>Agaricomycetes</taxon>
        <taxon>Agaricomycetidae</taxon>
        <taxon>Agaricales</taxon>
        <taxon>Marasmiineae</taxon>
        <taxon>Omphalotaceae</taxon>
        <taxon>Marasmiellus</taxon>
    </lineage>
</organism>
<proteinExistence type="predicted"/>
<sequence>MTTSIANSSPTSTTMSRFAASVVGVVLAAAGIVVGQDNTWCGKHYMSTDPVTNPGGQFPIASTSSTPLLAIRCGPAVKPFLPEDTASTDPTFVSILIDTPVTHQNITGASPVNLPSSNTTLSVRVSINGNQTLATGSVPLNATKHALPFNLSSLQPRTEAYTLTCEASLPDGQTFNGTNLLTFLPAPPEDIGSVTKMDMRTGGLLARPANGSGGDYERVMPIGFYTQYGDYLSQDLSIPSKLKEQGFSIIHPVPPFDNETVLNQVLDAMQEAGLYIMYDMRGTYMNDTSVTSQVNLLKQRPNLLLWYTADEPDGTSDALTATSHSKNLINSLDGGDGKGGAGYHPVSLVLNCENYFFTEYSEGADILLQDTYTVGNNLSFSTVWGTVCSEDYGDCGCDNCHLGFEDIIVRMDEFSQKIFYNGWELDKVVWAVPQAFGNESYWMRYPTGPELLVQSVIGINHGGVGVVPWDDTKNIPGDLKQSFSDLAKVLPRIGNEFVLVPGVQHTQSVVTMSNSSVKVDVGTWTVGGKTLMLVTSMGYESGSVSFDQLGVDSSLFGSVEQILDSGASVGEDGSSIVFEQVGSGGFVFGSGGDGDSGSVSSKRTDASGSLRNVNGVDMWALLIGFGLSLLCTW</sequence>
<name>A0ABR1ITR6_9AGAR</name>